<dbReference type="PROSITE" id="PS51724">
    <property type="entry name" value="SPOR"/>
    <property type="match status" value="1"/>
</dbReference>
<evidence type="ECO:0000256" key="2">
    <source>
        <dbReference type="SAM" id="Phobius"/>
    </source>
</evidence>
<dbReference type="RefSeq" id="WP_039644426.1">
    <property type="nucleotide sequence ID" value="NZ_JXBL01000001.1"/>
</dbReference>
<evidence type="ECO:0000256" key="1">
    <source>
        <dbReference type="SAM" id="MobiDB-lite"/>
    </source>
</evidence>
<keyword evidence="2" id="KW-0812">Transmembrane</keyword>
<gene>
    <name evidence="4" type="ORF">SE37_05595</name>
</gene>
<evidence type="ECO:0000259" key="3">
    <source>
        <dbReference type="PROSITE" id="PS51724"/>
    </source>
</evidence>
<organism evidence="4 5">
    <name type="scientific">Geobacter soli</name>
    <dbReference type="NCBI Taxonomy" id="1510391"/>
    <lineage>
        <taxon>Bacteria</taxon>
        <taxon>Pseudomonadati</taxon>
        <taxon>Thermodesulfobacteriota</taxon>
        <taxon>Desulfuromonadia</taxon>
        <taxon>Geobacterales</taxon>
        <taxon>Geobacteraceae</taxon>
        <taxon>Geobacter</taxon>
    </lineage>
</organism>
<feature type="domain" description="SPOR" evidence="3">
    <location>
        <begin position="184"/>
        <end position="260"/>
    </location>
</feature>
<reference evidence="4 5" key="1">
    <citation type="submission" date="2015-01" db="EMBL/GenBank/DDBJ databases">
        <title>Genome sequence of the anaerobic bacterium Geobacter soli GSS01, a dissimilatory Fe(III) reducer from soil.</title>
        <authorList>
            <person name="Yang G."/>
            <person name="Zhou S."/>
        </authorList>
    </citation>
    <scope>NUCLEOTIDE SEQUENCE [LARGE SCALE GENOMIC DNA]</scope>
    <source>
        <strain evidence="4 5">GSS01</strain>
    </source>
</reference>
<evidence type="ECO:0000313" key="4">
    <source>
        <dbReference type="EMBL" id="KIE42135.1"/>
    </source>
</evidence>
<name>A0A0C1U2W8_9BACT</name>
<dbReference type="GO" id="GO:0042834">
    <property type="term" value="F:peptidoglycan binding"/>
    <property type="evidence" value="ECO:0007669"/>
    <property type="project" value="InterPro"/>
</dbReference>
<keyword evidence="5" id="KW-1185">Reference proteome</keyword>
<dbReference type="InterPro" id="IPR052521">
    <property type="entry name" value="Cell_div_SPOR-domain"/>
</dbReference>
<dbReference type="Proteomes" id="UP000031433">
    <property type="component" value="Unassembled WGS sequence"/>
</dbReference>
<dbReference type="GO" id="GO:0032153">
    <property type="term" value="C:cell division site"/>
    <property type="evidence" value="ECO:0007669"/>
    <property type="project" value="TreeGrafter"/>
</dbReference>
<dbReference type="PANTHER" id="PTHR38687">
    <property type="entry name" value="CELL DIVISION PROTEIN DEDD-RELATED"/>
    <property type="match status" value="1"/>
</dbReference>
<sequence length="260" mass="27271">MVLDYRERKTVSKNRPKSKPIGLLACAFLLVALISFALGVLVDRFLLPPRDVQMEAPSTPLRNADTPKAPSAQAQPGEGNPPVVSTPPRPAGEPSLTFYETLPKGGKAILGSGINLRKDEAPPKSPAVSPAAKEQGGGAQKPTPNPPEARGGEARRNDEPSPAVGASAKNTAPEAMAQPSQPASAAKETYSVQVASSKERKDADAIRAKLAEKGYSAYVTESTISGKGTWYRVRVGRKLDQSAASNLAEMLGKGAILVPE</sequence>
<accession>A0A0C1U2W8</accession>
<dbReference type="InterPro" id="IPR007730">
    <property type="entry name" value="SPOR-like_dom"/>
</dbReference>
<dbReference type="GO" id="GO:0030428">
    <property type="term" value="C:cell septum"/>
    <property type="evidence" value="ECO:0007669"/>
    <property type="project" value="TreeGrafter"/>
</dbReference>
<feature type="region of interest" description="Disordered" evidence="1">
    <location>
        <begin position="116"/>
        <end position="202"/>
    </location>
</feature>
<keyword evidence="2" id="KW-1133">Transmembrane helix</keyword>
<dbReference type="Gene3D" id="3.30.70.1070">
    <property type="entry name" value="Sporulation related repeat"/>
    <property type="match status" value="1"/>
</dbReference>
<dbReference type="EMBL" id="JXBL01000001">
    <property type="protein sequence ID" value="KIE42135.1"/>
    <property type="molecule type" value="Genomic_DNA"/>
</dbReference>
<dbReference type="GO" id="GO:0032506">
    <property type="term" value="P:cytokinetic process"/>
    <property type="evidence" value="ECO:0007669"/>
    <property type="project" value="TreeGrafter"/>
</dbReference>
<feature type="transmembrane region" description="Helical" evidence="2">
    <location>
        <begin position="21"/>
        <end position="42"/>
    </location>
</feature>
<dbReference type="InterPro" id="IPR036680">
    <property type="entry name" value="SPOR-like_sf"/>
</dbReference>
<proteinExistence type="predicted"/>
<dbReference type="Pfam" id="PF05036">
    <property type="entry name" value="SPOR"/>
    <property type="match status" value="1"/>
</dbReference>
<evidence type="ECO:0000313" key="5">
    <source>
        <dbReference type="Proteomes" id="UP000031433"/>
    </source>
</evidence>
<feature type="region of interest" description="Disordered" evidence="1">
    <location>
        <begin position="56"/>
        <end position="102"/>
    </location>
</feature>
<dbReference type="AlphaFoldDB" id="A0A0C1U2W8"/>
<dbReference type="SUPFAM" id="SSF110997">
    <property type="entry name" value="Sporulation related repeat"/>
    <property type="match status" value="1"/>
</dbReference>
<keyword evidence="2" id="KW-0472">Membrane</keyword>
<feature type="compositionally biased region" description="Basic and acidic residues" evidence="1">
    <location>
        <begin position="150"/>
        <end position="159"/>
    </location>
</feature>
<comment type="caution">
    <text evidence="4">The sequence shown here is derived from an EMBL/GenBank/DDBJ whole genome shotgun (WGS) entry which is preliminary data.</text>
</comment>
<feature type="compositionally biased region" description="Low complexity" evidence="1">
    <location>
        <begin position="172"/>
        <end position="186"/>
    </location>
</feature>
<protein>
    <submittedName>
        <fullName evidence="4">SPOR domain-containing protein</fullName>
    </submittedName>
</protein>
<dbReference type="PANTHER" id="PTHR38687:SF1">
    <property type="entry name" value="CELL DIVISION PROTEIN DEDD"/>
    <property type="match status" value="1"/>
</dbReference>